<dbReference type="PANTHER" id="PTHR44329">
    <property type="entry name" value="SERINE/THREONINE-PROTEIN KINASE TNNI3K-RELATED"/>
    <property type="match status" value="1"/>
</dbReference>
<dbReference type="Gene3D" id="3.30.200.20">
    <property type="entry name" value="Phosphorylase Kinase, domain 1"/>
    <property type="match status" value="1"/>
</dbReference>
<dbReference type="Pfam" id="PF00069">
    <property type="entry name" value="Pkinase"/>
    <property type="match status" value="1"/>
</dbReference>
<feature type="compositionally biased region" description="Polar residues" evidence="4">
    <location>
        <begin position="36"/>
        <end position="54"/>
    </location>
</feature>
<feature type="binding site" evidence="3">
    <location>
        <position position="423"/>
    </location>
    <ligand>
        <name>ATP</name>
        <dbReference type="ChEBI" id="CHEBI:30616"/>
    </ligand>
</feature>
<sequence length="710" mass="79963">MGFFSGWRKEKEDVNTLSLVRMERLYDEMQKRKNGDMSSADRTASYMNSNSRGGRSTAIAPPPPTDLQATSGTNAVPDVVATTPSPQDLSAHTRELDATLFYRASCRFLDPTLEQLYQEYCQVEWYVRARNTVMVMMMLHIVFFIVTSMKSSSAEDLLPKDFNRAEEWVQWAYFFAAVPFVAWVDEDSPFRRRWKVAVTLTLLTFICGTQMWLGYQGSASTTEFLKLLASQPTASSNASTCNRTAYSELNLEQTNKNLLSAFVALAAIFLILIGSTLAVVIRLDFPQVVFLLLTTSTSLGMVLHLYSLSVQAVILVSYATPGFLLCMACYHSDRSARRSFLAKIHVEKENADLQFTLNRAEKALMNDSACDAETHAVRQVLKSKHLEMIQIPFADLKFEKIIGRGASGEVIKASYLGTAVVCKRMRRDAITLPSIQRFREEIELMSCLRHPNIVQFIGASWDNCSNVCMVLEYMEHGDMHSVLHSAIGRSFVWSDPLLKMAVGAVSGMLYLHSQGTALPHESDCCLIQRGIEPPVVHRDLKSVNLLCSATFGCKVSDFGLSRRYKKDLDALTTVVGTPFWLAPEVIRNEKYGISADIYSFGIVLTELETRQTPYHDIDQTGLKVMLRVAKDGLRPSLPPTCLPRRRQLIQDCLLDHPGSRPTFLEVLHRLQGEVREEIEADAEKLAIDRRALLRTKAMKREQSVRRLDQL</sequence>
<gene>
    <name evidence="7" type="ORF">DYB32_000740</name>
</gene>
<dbReference type="PANTHER" id="PTHR44329:SF214">
    <property type="entry name" value="PROTEIN KINASE DOMAIN-CONTAINING PROTEIN"/>
    <property type="match status" value="1"/>
</dbReference>
<feature type="transmembrane region" description="Helical" evidence="5">
    <location>
        <begin position="288"/>
        <end position="306"/>
    </location>
</feature>
<dbReference type="SUPFAM" id="SSF56112">
    <property type="entry name" value="Protein kinase-like (PK-like)"/>
    <property type="match status" value="1"/>
</dbReference>
<dbReference type="AlphaFoldDB" id="A0A418B906"/>
<protein>
    <recommendedName>
        <fullName evidence="6">Protein kinase domain-containing protein</fullName>
    </recommendedName>
</protein>
<dbReference type="PROSITE" id="PS00107">
    <property type="entry name" value="PROTEIN_KINASE_ATP"/>
    <property type="match status" value="1"/>
</dbReference>
<dbReference type="SMART" id="SM00220">
    <property type="entry name" value="S_TKc"/>
    <property type="match status" value="1"/>
</dbReference>
<keyword evidence="5" id="KW-0812">Transmembrane</keyword>
<feature type="transmembrane region" description="Helical" evidence="5">
    <location>
        <begin position="196"/>
        <end position="215"/>
    </location>
</feature>
<dbReference type="InterPro" id="IPR051681">
    <property type="entry name" value="Ser/Thr_Kinases-Pseudokinases"/>
</dbReference>
<feature type="region of interest" description="Disordered" evidence="4">
    <location>
        <begin position="31"/>
        <end position="64"/>
    </location>
</feature>
<name>A0A418B906_9STRA</name>
<dbReference type="PROSITE" id="PS00108">
    <property type="entry name" value="PROTEIN_KINASE_ST"/>
    <property type="match status" value="1"/>
</dbReference>
<accession>A0A418B906</accession>
<dbReference type="GO" id="GO:0005524">
    <property type="term" value="F:ATP binding"/>
    <property type="evidence" value="ECO:0007669"/>
    <property type="project" value="UniProtKB-UniRule"/>
</dbReference>
<feature type="transmembrane region" description="Helical" evidence="5">
    <location>
        <begin position="168"/>
        <end position="184"/>
    </location>
</feature>
<dbReference type="PROSITE" id="PS50011">
    <property type="entry name" value="PROTEIN_KINASE_DOM"/>
    <property type="match status" value="1"/>
</dbReference>
<dbReference type="InterPro" id="IPR000719">
    <property type="entry name" value="Prot_kinase_dom"/>
</dbReference>
<proteinExistence type="predicted"/>
<evidence type="ECO:0000313" key="8">
    <source>
        <dbReference type="Proteomes" id="UP000285060"/>
    </source>
</evidence>
<comment type="caution">
    <text evidence="7">The sequence shown here is derived from an EMBL/GenBank/DDBJ whole genome shotgun (WGS) entry which is preliminary data.</text>
</comment>
<dbReference type="InterPro" id="IPR008271">
    <property type="entry name" value="Ser/Thr_kinase_AS"/>
</dbReference>
<evidence type="ECO:0000256" key="4">
    <source>
        <dbReference type="SAM" id="MobiDB-lite"/>
    </source>
</evidence>
<feature type="transmembrane region" description="Helical" evidence="5">
    <location>
        <begin position="258"/>
        <end position="281"/>
    </location>
</feature>
<dbReference type="GO" id="GO:0004674">
    <property type="term" value="F:protein serine/threonine kinase activity"/>
    <property type="evidence" value="ECO:0007669"/>
    <property type="project" value="TreeGrafter"/>
</dbReference>
<evidence type="ECO:0000256" key="5">
    <source>
        <dbReference type="SAM" id="Phobius"/>
    </source>
</evidence>
<dbReference type="CDD" id="cd13999">
    <property type="entry name" value="STKc_MAP3K-like"/>
    <property type="match status" value="1"/>
</dbReference>
<evidence type="ECO:0000259" key="6">
    <source>
        <dbReference type="PROSITE" id="PS50011"/>
    </source>
</evidence>
<keyword evidence="2 3" id="KW-0067">ATP-binding</keyword>
<feature type="transmembrane region" description="Helical" evidence="5">
    <location>
        <begin position="132"/>
        <end position="148"/>
    </location>
</feature>
<evidence type="ECO:0000256" key="2">
    <source>
        <dbReference type="ARBA" id="ARBA00022840"/>
    </source>
</evidence>
<organism evidence="7 8">
    <name type="scientific">Aphanomyces invadans</name>
    <dbReference type="NCBI Taxonomy" id="157072"/>
    <lineage>
        <taxon>Eukaryota</taxon>
        <taxon>Sar</taxon>
        <taxon>Stramenopiles</taxon>
        <taxon>Oomycota</taxon>
        <taxon>Saprolegniomycetes</taxon>
        <taxon>Saprolegniales</taxon>
        <taxon>Verrucalvaceae</taxon>
        <taxon>Aphanomyces</taxon>
    </lineage>
</organism>
<keyword evidence="5" id="KW-0472">Membrane</keyword>
<dbReference type="InterPro" id="IPR011009">
    <property type="entry name" value="Kinase-like_dom_sf"/>
</dbReference>
<keyword evidence="1 3" id="KW-0547">Nucleotide-binding</keyword>
<evidence type="ECO:0000256" key="3">
    <source>
        <dbReference type="PROSITE-ProRule" id="PRU10141"/>
    </source>
</evidence>
<dbReference type="Proteomes" id="UP000285060">
    <property type="component" value="Unassembled WGS sequence"/>
</dbReference>
<dbReference type="EMBL" id="QUSY01000021">
    <property type="protein sequence ID" value="RHY34669.1"/>
    <property type="molecule type" value="Genomic_DNA"/>
</dbReference>
<feature type="domain" description="Protein kinase" evidence="6">
    <location>
        <begin position="396"/>
        <end position="671"/>
    </location>
</feature>
<keyword evidence="5" id="KW-1133">Transmembrane helix</keyword>
<keyword evidence="8" id="KW-1185">Reference proteome</keyword>
<dbReference type="Gene3D" id="1.10.510.10">
    <property type="entry name" value="Transferase(Phosphotransferase) domain 1"/>
    <property type="match status" value="1"/>
</dbReference>
<evidence type="ECO:0000256" key="1">
    <source>
        <dbReference type="ARBA" id="ARBA00022741"/>
    </source>
</evidence>
<dbReference type="InterPro" id="IPR017441">
    <property type="entry name" value="Protein_kinase_ATP_BS"/>
</dbReference>
<evidence type="ECO:0000313" key="7">
    <source>
        <dbReference type="EMBL" id="RHY34669.1"/>
    </source>
</evidence>
<dbReference type="VEuPathDB" id="FungiDB:H310_05564"/>
<reference evidence="7 8" key="1">
    <citation type="submission" date="2018-08" db="EMBL/GenBank/DDBJ databases">
        <title>Aphanomyces genome sequencing and annotation.</title>
        <authorList>
            <person name="Minardi D."/>
            <person name="Oidtmann B."/>
            <person name="Van Der Giezen M."/>
            <person name="Studholme D.J."/>
        </authorList>
    </citation>
    <scope>NUCLEOTIDE SEQUENCE [LARGE SCALE GENOMIC DNA]</scope>
    <source>
        <strain evidence="7 8">NJM0002</strain>
    </source>
</reference>